<evidence type="ECO:0000313" key="7">
    <source>
        <dbReference type="EMBL" id="QSS59781.1"/>
    </source>
</evidence>
<organism evidence="7 8">
    <name type="scientific">Ajellomyces capsulatus</name>
    <name type="common">Darling's disease fungus</name>
    <name type="synonym">Histoplasma capsulatum</name>
    <dbReference type="NCBI Taxonomy" id="5037"/>
    <lineage>
        <taxon>Eukaryota</taxon>
        <taxon>Fungi</taxon>
        <taxon>Dikarya</taxon>
        <taxon>Ascomycota</taxon>
        <taxon>Pezizomycotina</taxon>
        <taxon>Eurotiomycetes</taxon>
        <taxon>Eurotiomycetidae</taxon>
        <taxon>Onygenales</taxon>
        <taxon>Ajellomycetaceae</taxon>
        <taxon>Histoplasma</taxon>
    </lineage>
</organism>
<feature type="region of interest" description="Disordered" evidence="6">
    <location>
        <begin position="1"/>
        <end position="28"/>
    </location>
</feature>
<evidence type="ECO:0000256" key="6">
    <source>
        <dbReference type="SAM" id="MobiDB-lite"/>
    </source>
</evidence>
<keyword evidence="3 5" id="KW-0690">Ribosome biogenesis</keyword>
<feature type="compositionally biased region" description="Polar residues" evidence="6">
    <location>
        <begin position="8"/>
        <end position="20"/>
    </location>
</feature>
<dbReference type="InterPro" id="IPR007023">
    <property type="entry name" value="Ribosom_reg"/>
</dbReference>
<gene>
    <name evidence="7" type="primary">RRS1</name>
    <name evidence="7" type="ORF">I7I51_04577</name>
</gene>
<evidence type="ECO:0000256" key="5">
    <source>
        <dbReference type="RuleBase" id="RU364132"/>
    </source>
</evidence>
<evidence type="ECO:0000256" key="2">
    <source>
        <dbReference type="ARBA" id="ARBA00010077"/>
    </source>
</evidence>
<dbReference type="OrthoDB" id="28455at2759"/>
<accession>A0A8A1M1C9</accession>
<reference evidence="7" key="1">
    <citation type="submission" date="2021-01" db="EMBL/GenBank/DDBJ databases">
        <title>Chromosome-level genome assembly of a human fungal pathogen reveals clustering of transcriptionally co-regulated genes.</title>
        <authorList>
            <person name="Voorhies M."/>
            <person name="Cohen S."/>
            <person name="Shea T.P."/>
            <person name="Petrus S."/>
            <person name="Munoz J.F."/>
            <person name="Poplawski S."/>
            <person name="Goldman W.E."/>
            <person name="Michael T."/>
            <person name="Cuomo C.A."/>
            <person name="Sil A."/>
            <person name="Beyhan S."/>
        </authorList>
    </citation>
    <scope>NUCLEOTIDE SEQUENCE</scope>
    <source>
        <strain evidence="7">WU24</strain>
    </source>
</reference>
<evidence type="ECO:0000256" key="1">
    <source>
        <dbReference type="ARBA" id="ARBA00004123"/>
    </source>
</evidence>
<dbReference type="Proteomes" id="UP000663671">
    <property type="component" value="Chromosome 4"/>
</dbReference>
<comment type="function">
    <text evidence="5">Involved in ribosomal large subunit assembly.</text>
</comment>
<dbReference type="EMBL" id="CP069110">
    <property type="protein sequence ID" value="QSS59781.1"/>
    <property type="molecule type" value="Genomic_DNA"/>
</dbReference>
<name>A0A8A1M1C9_AJECA</name>
<evidence type="ECO:0000313" key="8">
    <source>
        <dbReference type="Proteomes" id="UP000663671"/>
    </source>
</evidence>
<sequence>MAIADMVGSTSTSIPASTSKAKPKPERLPITVEKPTPYTFDLGHLLALDPNPLILSNDTSLNAALTATARDGAQSLLNQLLTTCTITSTTRDGILLSLPPRTTLLPRFKPLPAPKQPTKWELFARKKGIGKYNKKLGSGGGSAEAERRKKLVYDEASGEWVPRWGYKGKNKGGENDWLVEVDEKVWKKEEGLSREGKGIRGEGRRERVERIKRNERRMRANERRAGRAKE</sequence>
<evidence type="ECO:0000256" key="3">
    <source>
        <dbReference type="ARBA" id="ARBA00022517"/>
    </source>
</evidence>
<dbReference type="VEuPathDB" id="FungiDB:I7I51_04577"/>
<evidence type="ECO:0000256" key="4">
    <source>
        <dbReference type="ARBA" id="ARBA00023242"/>
    </source>
</evidence>
<keyword evidence="4 5" id="KW-0539">Nucleus</keyword>
<dbReference type="GO" id="GO:0042254">
    <property type="term" value="P:ribosome biogenesis"/>
    <property type="evidence" value="ECO:0007669"/>
    <property type="project" value="UniProtKB-KW"/>
</dbReference>
<proteinExistence type="inferred from homology"/>
<comment type="subcellular location">
    <subcellularLocation>
        <location evidence="1 5">Nucleus</location>
    </subcellularLocation>
</comment>
<dbReference type="Pfam" id="PF04939">
    <property type="entry name" value="RRS1"/>
    <property type="match status" value="1"/>
</dbReference>
<dbReference type="GO" id="GO:0005634">
    <property type="term" value="C:nucleus"/>
    <property type="evidence" value="ECO:0007669"/>
    <property type="project" value="UniProtKB-SubCell"/>
</dbReference>
<comment type="similarity">
    <text evidence="2 5">Belongs to the RRS1 family.</text>
</comment>
<protein>
    <recommendedName>
        <fullName evidence="5">Ribosome biogenesis regulatory protein</fullName>
    </recommendedName>
</protein>
<dbReference type="AlphaFoldDB" id="A0A8A1M1C9"/>